<dbReference type="AlphaFoldDB" id="K1QTS7"/>
<dbReference type="HOGENOM" id="CLU_025415_0_1_1"/>
<dbReference type="InParanoid" id="K1QTS7"/>
<protein>
    <submittedName>
        <fullName evidence="1">Uncharacterized protein</fullName>
    </submittedName>
</protein>
<evidence type="ECO:0000313" key="1">
    <source>
        <dbReference type="EMBL" id="EKC40237.1"/>
    </source>
</evidence>
<dbReference type="PANTHER" id="PTHR34415:SF1">
    <property type="entry name" value="INTEGRASE CATALYTIC DOMAIN-CONTAINING PROTEIN"/>
    <property type="match status" value="1"/>
</dbReference>
<proteinExistence type="predicted"/>
<sequence length="330" mass="38898">MTHMKQNGAIPREHRNKGKKPVHALKFEEIENAVNFIKNYADEFGIPQPEAPRGSDGIPPIYLPASDTKKAIHQRYLQSCDESHIRALKISSFDDVWLKCVPHIRISTPRDDVCQKCERLRKKIVDARTEEEKFSAVREFQNHIEAAKKERHHYRECIQEAVKEMESWQGEELKNVHYTFDFAQHFQLPHHARQMGPTFFIQLRRVQLFGKSASSNVTIPYQQDCRKTWEWRDWKQFLSSNFKAVRNIRKYHHFRFSCKDPGYVFLKESVDSVETKVSILKNAITDPQARARVITPPGLSRDRQLYLYRNVRPYVRSQHQDDVCPPPTEE</sequence>
<dbReference type="EMBL" id="JH817246">
    <property type="protein sequence ID" value="EKC40237.1"/>
    <property type="molecule type" value="Genomic_DNA"/>
</dbReference>
<reference evidence="1" key="1">
    <citation type="journal article" date="2012" name="Nature">
        <title>The oyster genome reveals stress adaptation and complexity of shell formation.</title>
        <authorList>
            <person name="Zhang G."/>
            <person name="Fang X."/>
            <person name="Guo X."/>
            <person name="Li L."/>
            <person name="Luo R."/>
            <person name="Xu F."/>
            <person name="Yang P."/>
            <person name="Zhang L."/>
            <person name="Wang X."/>
            <person name="Qi H."/>
            <person name="Xiong Z."/>
            <person name="Que H."/>
            <person name="Xie Y."/>
            <person name="Holland P.W."/>
            <person name="Paps J."/>
            <person name="Zhu Y."/>
            <person name="Wu F."/>
            <person name="Chen Y."/>
            <person name="Wang J."/>
            <person name="Peng C."/>
            <person name="Meng J."/>
            <person name="Yang L."/>
            <person name="Liu J."/>
            <person name="Wen B."/>
            <person name="Zhang N."/>
            <person name="Huang Z."/>
            <person name="Zhu Q."/>
            <person name="Feng Y."/>
            <person name="Mount A."/>
            <person name="Hedgecock D."/>
            <person name="Xu Z."/>
            <person name="Liu Y."/>
            <person name="Domazet-Loso T."/>
            <person name="Du Y."/>
            <person name="Sun X."/>
            <person name="Zhang S."/>
            <person name="Liu B."/>
            <person name="Cheng P."/>
            <person name="Jiang X."/>
            <person name="Li J."/>
            <person name="Fan D."/>
            <person name="Wang W."/>
            <person name="Fu W."/>
            <person name="Wang T."/>
            <person name="Wang B."/>
            <person name="Zhang J."/>
            <person name="Peng Z."/>
            <person name="Li Y."/>
            <person name="Li N."/>
            <person name="Wang J."/>
            <person name="Chen M."/>
            <person name="He Y."/>
            <person name="Tan F."/>
            <person name="Song X."/>
            <person name="Zheng Q."/>
            <person name="Huang R."/>
            <person name="Yang H."/>
            <person name="Du X."/>
            <person name="Chen L."/>
            <person name="Yang M."/>
            <person name="Gaffney P.M."/>
            <person name="Wang S."/>
            <person name="Luo L."/>
            <person name="She Z."/>
            <person name="Ming Y."/>
            <person name="Huang W."/>
            <person name="Zhang S."/>
            <person name="Huang B."/>
            <person name="Zhang Y."/>
            <person name="Qu T."/>
            <person name="Ni P."/>
            <person name="Miao G."/>
            <person name="Wang J."/>
            <person name="Wang Q."/>
            <person name="Steinberg C.E."/>
            <person name="Wang H."/>
            <person name="Li N."/>
            <person name="Qian L."/>
            <person name="Zhang G."/>
            <person name="Li Y."/>
            <person name="Yang H."/>
            <person name="Liu X."/>
            <person name="Wang J."/>
            <person name="Yin Y."/>
            <person name="Wang J."/>
        </authorList>
    </citation>
    <scope>NUCLEOTIDE SEQUENCE [LARGE SCALE GENOMIC DNA]</scope>
    <source>
        <strain evidence="1">05x7-T-G4-1.051#20</strain>
    </source>
</reference>
<gene>
    <name evidence="1" type="ORF">CGI_10011067</name>
</gene>
<name>K1QTS7_MAGGI</name>
<accession>K1QTS7</accession>
<organism evidence="1">
    <name type="scientific">Magallana gigas</name>
    <name type="common">Pacific oyster</name>
    <name type="synonym">Crassostrea gigas</name>
    <dbReference type="NCBI Taxonomy" id="29159"/>
    <lineage>
        <taxon>Eukaryota</taxon>
        <taxon>Metazoa</taxon>
        <taxon>Spiralia</taxon>
        <taxon>Lophotrochozoa</taxon>
        <taxon>Mollusca</taxon>
        <taxon>Bivalvia</taxon>
        <taxon>Autobranchia</taxon>
        <taxon>Pteriomorphia</taxon>
        <taxon>Ostreida</taxon>
        <taxon>Ostreoidea</taxon>
        <taxon>Ostreidae</taxon>
        <taxon>Magallana</taxon>
    </lineage>
</organism>
<dbReference type="PANTHER" id="PTHR34415">
    <property type="entry name" value="INTEGRASE CATALYTIC DOMAIN-CONTAINING PROTEIN"/>
    <property type="match status" value="1"/>
</dbReference>